<evidence type="ECO:0000313" key="3">
    <source>
        <dbReference type="Proteomes" id="UP000297225"/>
    </source>
</evidence>
<reference evidence="2 3" key="1">
    <citation type="submission" date="2019-03" db="EMBL/GenBank/DDBJ databases">
        <title>Porphyromonas levii Isolated from the Uterus of Dairy Cows.</title>
        <authorList>
            <person name="Francis A.M."/>
        </authorList>
    </citation>
    <scope>NUCLEOTIDE SEQUENCE [LARGE SCALE GENOMIC DNA]</scope>
    <source>
        <strain evidence="2 3">AF5678</strain>
    </source>
</reference>
<dbReference type="Proteomes" id="UP000297225">
    <property type="component" value="Unassembled WGS sequence"/>
</dbReference>
<gene>
    <name evidence="2" type="ORF">E4P47_08195</name>
</gene>
<evidence type="ECO:0000313" key="2">
    <source>
        <dbReference type="EMBL" id="TFH94283.1"/>
    </source>
</evidence>
<keyword evidence="3" id="KW-1185">Reference proteome</keyword>
<proteinExistence type="predicted"/>
<organism evidence="2 3">
    <name type="scientific">Porphyromonas levii</name>
    <dbReference type="NCBI Taxonomy" id="28114"/>
    <lineage>
        <taxon>Bacteria</taxon>
        <taxon>Pseudomonadati</taxon>
        <taxon>Bacteroidota</taxon>
        <taxon>Bacteroidia</taxon>
        <taxon>Bacteroidales</taxon>
        <taxon>Porphyromonadaceae</taxon>
        <taxon>Porphyromonas</taxon>
    </lineage>
</organism>
<evidence type="ECO:0000256" key="1">
    <source>
        <dbReference type="SAM" id="MobiDB-lite"/>
    </source>
</evidence>
<dbReference type="STRING" id="1122973.GCA_000379925_02017"/>
<protein>
    <submittedName>
        <fullName evidence="2">Uncharacterized protein</fullName>
    </submittedName>
</protein>
<comment type="caution">
    <text evidence="2">The sequence shown here is derived from an EMBL/GenBank/DDBJ whole genome shotgun (WGS) entry which is preliminary data.</text>
</comment>
<feature type="region of interest" description="Disordered" evidence="1">
    <location>
        <begin position="88"/>
        <end position="107"/>
    </location>
</feature>
<dbReference type="EMBL" id="SPNC01000148">
    <property type="protein sequence ID" value="TFH94283.1"/>
    <property type="molecule type" value="Genomic_DNA"/>
</dbReference>
<name>A0A4Y8WNA1_9PORP</name>
<dbReference type="AlphaFoldDB" id="A0A4Y8WNA1"/>
<feature type="compositionally biased region" description="Basic and acidic residues" evidence="1">
    <location>
        <begin position="88"/>
        <end position="98"/>
    </location>
</feature>
<dbReference type="RefSeq" id="WP_134848833.1">
    <property type="nucleotide sequence ID" value="NZ_CP197400.1"/>
</dbReference>
<sequence>MILNDPYLKHPNSPNDVKTMVNRANQLYRQGVRSAERMKYFLMPLLTDIDRNYKEGAKLIRERPLSSTETDALCRILSQRGIDCRTCLDDNKGPTRAEKKQRRRVRR</sequence>
<accession>A0A4Y8WNA1</accession>